<dbReference type="KEGG" id="vg:19831560"/>
<evidence type="ECO:0000313" key="3">
    <source>
        <dbReference type="Proteomes" id="UP000098205"/>
    </source>
</evidence>
<gene>
    <name evidence="2" type="primary">52K</name>
</gene>
<dbReference type="OrthoDB" id="5199at10239"/>
<reference evidence="2 3" key="2">
    <citation type="journal article" date="2010" name="J. Virol. Methods">
        <title>Classification of fowl adenoviruses by use of phylogenetic analysis and high-resolution melting-curve analysis of the hexon L1 gene region.</title>
        <authorList>
            <person name="Marek A."/>
            <person name="Gunes A."/>
            <person name="Schulz E."/>
            <person name="Hess M."/>
        </authorList>
    </citation>
    <scope>NUCLEOTIDE SEQUENCE [LARGE SCALE GENOMIC DNA]</scope>
    <source>
        <strain evidence="2 3">IDA4</strain>
    </source>
</reference>
<feature type="compositionally biased region" description="Acidic residues" evidence="1">
    <location>
        <begin position="368"/>
        <end position="393"/>
    </location>
</feature>
<dbReference type="InterPro" id="IPR004292">
    <property type="entry name" value="L1-like"/>
</dbReference>
<dbReference type="Pfam" id="PF03052">
    <property type="entry name" value="Adeno_52K"/>
    <property type="match status" value="1"/>
</dbReference>
<evidence type="ECO:0000313" key="2">
    <source>
        <dbReference type="EMBL" id="CDO33898.1"/>
    </source>
</evidence>
<name>X5M4W1_9ADEN</name>
<dbReference type="EMBL" id="FN824512">
    <property type="protein sequence ID" value="CDO33898.1"/>
    <property type="molecule type" value="Genomic_DNA"/>
</dbReference>
<feature type="region of interest" description="Disordered" evidence="1">
    <location>
        <begin position="1"/>
        <end position="60"/>
    </location>
</feature>
<reference evidence="2 3" key="1">
    <citation type="journal article" date="1998" name="Avian Pathol.">
        <title>Growth analysis of adenoviruses isolated from pigeons in chicken cells and serological characterization of the isolates.</title>
        <authorList>
            <person name="Hess M."/>
            <person name="Prusas C."/>
            <person name="Monreal G."/>
        </authorList>
    </citation>
    <scope>NUCLEOTIDE SEQUENCE [LARGE SCALE GENOMIC DNA]</scope>
    <source>
        <strain evidence="2 3">IDA4</strain>
    </source>
</reference>
<keyword evidence="3" id="KW-1185">Reference proteome</keyword>
<dbReference type="GeneID" id="19831560"/>
<reference evidence="2 3" key="3">
    <citation type="journal article" date="2014" name="Virology">
        <title>Complete genome sequences of pigeon adenovirus 1 and duck adenovirus 2 extend the number of species within the genus Aviadenovirus.</title>
        <authorList>
            <person name="Marek A."/>
            <person name="Kajan G.L."/>
            <person name="Kosiol C."/>
            <person name="Harrach B."/>
            <person name="Schlotterer C."/>
            <person name="Hess M."/>
        </authorList>
    </citation>
    <scope>NUCLEOTIDE SEQUENCE [LARGE SCALE GENOMIC DNA]</scope>
    <source>
        <strain evidence="2 3">IDA4</strain>
    </source>
</reference>
<feature type="compositionally biased region" description="Low complexity" evidence="1">
    <location>
        <begin position="45"/>
        <end position="60"/>
    </location>
</feature>
<sequence>MHPVVQSVQNAGRRAAAVRAERRPPTPPRYPAQHALPMAEPPEPLAGGPSTSSMAAADAEALATPQPLPVTEEPPTCGVAAGAGLDTTRMYEREARRRGAVPETNLFKDTRDRVPQNDYEREMMYRSGQTLRVDGRRVLRPEDFVPEAEADPTFSPASNHLRAAELKRAARQTAFGEEMRVCRHQTRLRTALARPELRAGLYYLYDFVQTYVEHPDGRVKLNPQLVLVAQHAGNTLLAQRLWAIAEERNAWLRDLIEMAYVIANDAYLSAEQQLAALCTTVVELSMKYAKLAAKNGYPSMAQMAKAQEFFFRVMEAILDLGVQLGIYHNHPVPYRQKRASELPQLTDADYMFGLTQALERRPPQAEFEAGEWESGGEEDLEEEEDAALEDDDY</sequence>
<proteinExistence type="predicted"/>
<feature type="compositionally biased region" description="Polar residues" evidence="1">
    <location>
        <begin position="1"/>
        <end position="10"/>
    </location>
</feature>
<dbReference type="RefSeq" id="YP_009047096.1">
    <property type="nucleotide sequence ID" value="NC_024474.1"/>
</dbReference>
<feature type="region of interest" description="Disordered" evidence="1">
    <location>
        <begin position="360"/>
        <end position="393"/>
    </location>
</feature>
<protein>
    <submittedName>
        <fullName evidence="2">Encapsidation protein 52K</fullName>
    </submittedName>
</protein>
<evidence type="ECO:0000256" key="1">
    <source>
        <dbReference type="SAM" id="MobiDB-lite"/>
    </source>
</evidence>
<dbReference type="Proteomes" id="UP000098205">
    <property type="component" value="Segment"/>
</dbReference>
<organism evidence="2 3">
    <name type="scientific">Pigeon adenovirus 1</name>
    <dbReference type="NCBI Taxonomy" id="764030"/>
    <lineage>
        <taxon>Viruses</taxon>
        <taxon>Varidnaviria</taxon>
        <taxon>Bamfordvirae</taxon>
        <taxon>Preplasmiviricota</taxon>
        <taxon>Polisuviricotina</taxon>
        <taxon>Pharingeaviricetes</taxon>
        <taxon>Rowavirales</taxon>
        <taxon>Adenoviridae</taxon>
        <taxon>Aviadenovirus</taxon>
        <taxon>Aviadenovirus columbae</taxon>
        <taxon>Pigeon aviadenovirus A</taxon>
    </lineage>
</organism>
<accession>X5M4W1</accession>